<name>A0A4Y8KXD8_9BACT</name>
<keyword evidence="3" id="KW-0998">Cell outer membrane</keyword>
<dbReference type="Proteomes" id="UP000297861">
    <property type="component" value="Unassembled WGS sequence"/>
</dbReference>
<accession>A0A4Y8KXD8</accession>
<gene>
    <name evidence="4" type="ORF">E2605_13730</name>
</gene>
<comment type="subcellular location">
    <subcellularLocation>
        <location evidence="1">Cell outer membrane</location>
    </subcellularLocation>
</comment>
<evidence type="ECO:0000256" key="2">
    <source>
        <dbReference type="ARBA" id="ARBA00023136"/>
    </source>
</evidence>
<dbReference type="RefSeq" id="WP_134436900.1">
    <property type="nucleotide sequence ID" value="NZ_SOML01000009.1"/>
</dbReference>
<evidence type="ECO:0008006" key="6">
    <source>
        <dbReference type="Google" id="ProtNLM"/>
    </source>
</evidence>
<dbReference type="Gene3D" id="2.40.170.20">
    <property type="entry name" value="TonB-dependent receptor, beta-barrel domain"/>
    <property type="match status" value="1"/>
</dbReference>
<evidence type="ECO:0000313" key="5">
    <source>
        <dbReference type="Proteomes" id="UP000297861"/>
    </source>
</evidence>
<dbReference type="AlphaFoldDB" id="A0A4Y8KXD8"/>
<dbReference type="OrthoDB" id="1264254at2"/>
<dbReference type="STRING" id="1121485.GCA_000426485_03219"/>
<evidence type="ECO:0000256" key="1">
    <source>
        <dbReference type="ARBA" id="ARBA00004442"/>
    </source>
</evidence>
<evidence type="ECO:0000256" key="3">
    <source>
        <dbReference type="ARBA" id="ARBA00023237"/>
    </source>
</evidence>
<keyword evidence="2" id="KW-0472">Membrane</keyword>
<evidence type="ECO:0000313" key="4">
    <source>
        <dbReference type="EMBL" id="TFD94876.1"/>
    </source>
</evidence>
<protein>
    <recommendedName>
        <fullName evidence="6">TonB-dependent receptor</fullName>
    </recommendedName>
</protein>
<keyword evidence="5" id="KW-1185">Reference proteome</keyword>
<dbReference type="SUPFAM" id="SSF56935">
    <property type="entry name" value="Porins"/>
    <property type="match status" value="1"/>
</dbReference>
<dbReference type="GO" id="GO:0009279">
    <property type="term" value="C:cell outer membrane"/>
    <property type="evidence" value="ECO:0007669"/>
    <property type="project" value="UniProtKB-SubCell"/>
</dbReference>
<organism evidence="4 5">
    <name type="scientific">Dysgonomonas capnocytophagoides</name>
    <dbReference type="NCBI Taxonomy" id="45254"/>
    <lineage>
        <taxon>Bacteria</taxon>
        <taxon>Pseudomonadati</taxon>
        <taxon>Bacteroidota</taxon>
        <taxon>Bacteroidia</taxon>
        <taxon>Bacteroidales</taxon>
        <taxon>Dysgonomonadaceae</taxon>
        <taxon>Dysgonomonas</taxon>
    </lineage>
</organism>
<proteinExistence type="predicted"/>
<sequence length="591" mass="66432">MNITYKTILSSIIAVYAIQSIDAQTATKDTLLNRQVSLEREYTPTIQDASKINTLPALHEPQKKQYDIRFENAAPSVNFASYPIGDTGSGDIRTGITSSKQRGYLNFGAGMYSNLEGALGYRIVDAPNDQFDLFGTHNSTNGKIKYLNGTEAYDEEKAKNMENFIKARYSHKFETATWYLSGSFLNNGFNYYGNPNIFSTFSPSANIVSADNKNVSENQSVNIFEVETGVNSIESSDNLNYSASLKYNRFSSKYSSDMAEDGPRGNIIDAKVDLSQPFFSDKKVGIRGNLFYQKYDGHTNNYSNEQNDLYHNLTILRANPYLKIDNGDVRLLIGANINWAIDASNKFAVAPTVDLSWNFNDNSLLYLNVDGGINDNSFINIYKENRYINPIGRVNISKTLYDARLGIRSGAITGFEFDIFGGYKYTNDNHLYIQTQTTSWNNVSDVLYANMGEGHFGGAIKTKLIPYTDLSIKAIAHFYNLSKYSNDIVFSEKKAWGLPTLTFDFNADFSFIENLILTANYQFEGGRKTWNGTGATSMKSINELNFKASYHVLEWLSLYAKVNNVLSQKYERYYGYTLQGINASAGFNLSF</sequence>
<reference evidence="4 5" key="1">
    <citation type="submission" date="2019-03" db="EMBL/GenBank/DDBJ databases">
        <title>San Antonio Military Medical Center submission to MRSN (WRAIR), pending publication.</title>
        <authorList>
            <person name="Blyth D.M."/>
            <person name="Mccarthy S.L."/>
            <person name="Schall S.E."/>
            <person name="Stam J.A."/>
            <person name="Ong A.C."/>
            <person name="Mcgann P.T."/>
        </authorList>
    </citation>
    <scope>NUCLEOTIDE SEQUENCE [LARGE SCALE GENOMIC DNA]</scope>
    <source>
        <strain evidence="4 5">MRSN571793</strain>
    </source>
</reference>
<comment type="caution">
    <text evidence="4">The sequence shown here is derived from an EMBL/GenBank/DDBJ whole genome shotgun (WGS) entry which is preliminary data.</text>
</comment>
<dbReference type="InterPro" id="IPR036942">
    <property type="entry name" value="Beta-barrel_TonB_sf"/>
</dbReference>
<dbReference type="EMBL" id="SOML01000009">
    <property type="protein sequence ID" value="TFD94876.1"/>
    <property type="molecule type" value="Genomic_DNA"/>
</dbReference>